<dbReference type="PANTHER" id="PTHR24243:SF208">
    <property type="entry name" value="PYROKININ-1 RECEPTOR"/>
    <property type="match status" value="1"/>
</dbReference>
<feature type="transmembrane region" description="Helical" evidence="9">
    <location>
        <begin position="229"/>
        <end position="250"/>
    </location>
</feature>
<feature type="transmembrane region" description="Helical" evidence="9">
    <location>
        <begin position="133"/>
        <end position="158"/>
    </location>
</feature>
<feature type="domain" description="G-protein coupled receptors family 1 profile" evidence="10">
    <location>
        <begin position="275"/>
        <end position="540"/>
    </location>
</feature>
<gene>
    <name evidence="11" type="ORF">PLOB_00027437</name>
</gene>
<evidence type="ECO:0000256" key="8">
    <source>
        <dbReference type="RuleBase" id="RU000688"/>
    </source>
</evidence>
<dbReference type="PROSITE" id="PS00237">
    <property type="entry name" value="G_PROTEIN_RECEP_F1_1"/>
    <property type="match status" value="2"/>
</dbReference>
<comment type="caution">
    <text evidence="11">The sequence shown here is derived from an EMBL/GenBank/DDBJ whole genome shotgun (WGS) entry which is preliminary data.</text>
</comment>
<dbReference type="InterPro" id="IPR000276">
    <property type="entry name" value="GPCR_Rhodpsn"/>
</dbReference>
<dbReference type="SMART" id="SM01381">
    <property type="entry name" value="7TM_GPCR_Srsx"/>
    <property type="match status" value="1"/>
</dbReference>
<sequence length="557" mass="62663">MLIANMAISDLLYPIFWVPARLAEENAGSWLIGGTLGQALCKLHSFLSDLCSLVSIQSLVLITVDRFVAVVVPLRSPLISRKLCLFFIVASWIVAMAVHSPYLVALKLVKYPEGLRCELLWQEAFQGNTYPNYFLACAIVFFYIPFVLLVILYSIILIKLKTQVHPGEQSANAEGQRARRNRKVLKMATAIVVVFFVCWIPFVSNGIIHKFSAPDSLIISSCSFHLYRTVTFFMAFANCAINPIICLILNSNYRQALKIEHMVAFSLILVVSLVGNSLIVLIVYKTPTLRKPINMLIANTAISDLLYPIFWVPARLAEENAGSWLIGGTLGQALCKLHSFLSDLSSLVSIQSLVLITVDRFVAVVVPLRSPLISRKLCLFFIVASWIVAMAVHSPYLVALKLVKYPEGLRCELLWQEAFQGNTYPNYFLACAIVFFYIPFVLLVILYSIILIKLKTQVHPGEQSANAEEQRARRNRNALKMATAIVVVFFICWIPFLSNAIIDRFSPPDSLIFSSCSFYRYFNVTFFMAYANCAINPIICLILNSNYRQALKRLVSC</sequence>
<evidence type="ECO:0000259" key="10">
    <source>
        <dbReference type="PROSITE" id="PS50262"/>
    </source>
</evidence>
<keyword evidence="12" id="KW-1185">Reference proteome</keyword>
<protein>
    <recommendedName>
        <fullName evidence="10">G-protein coupled receptors family 1 profile domain-containing protein</fullName>
    </recommendedName>
</protein>
<dbReference type="InterPro" id="IPR017452">
    <property type="entry name" value="GPCR_Rhodpsn_7TM"/>
</dbReference>
<dbReference type="PANTHER" id="PTHR24243">
    <property type="entry name" value="G-PROTEIN COUPLED RECEPTOR"/>
    <property type="match status" value="1"/>
</dbReference>
<accession>A0ABN8RUA4</accession>
<dbReference type="PROSITE" id="PS50262">
    <property type="entry name" value="G_PROTEIN_RECEP_F1_2"/>
    <property type="match status" value="2"/>
</dbReference>
<evidence type="ECO:0000256" key="5">
    <source>
        <dbReference type="ARBA" id="ARBA00023136"/>
    </source>
</evidence>
<proteinExistence type="inferred from homology"/>
<evidence type="ECO:0000256" key="7">
    <source>
        <dbReference type="ARBA" id="ARBA00023224"/>
    </source>
</evidence>
<dbReference type="EMBL" id="CALNXK010000330">
    <property type="protein sequence ID" value="CAH3182693.1"/>
    <property type="molecule type" value="Genomic_DNA"/>
</dbReference>
<evidence type="ECO:0000256" key="9">
    <source>
        <dbReference type="SAM" id="Phobius"/>
    </source>
</evidence>
<dbReference type="Gene3D" id="1.20.1070.10">
    <property type="entry name" value="Rhodopsin 7-helix transmembrane proteins"/>
    <property type="match status" value="2"/>
</dbReference>
<keyword evidence="7 8" id="KW-0807">Transducer</keyword>
<evidence type="ECO:0000256" key="3">
    <source>
        <dbReference type="ARBA" id="ARBA00022989"/>
    </source>
</evidence>
<evidence type="ECO:0000313" key="12">
    <source>
        <dbReference type="Proteomes" id="UP001159405"/>
    </source>
</evidence>
<keyword evidence="3 9" id="KW-1133">Transmembrane helix</keyword>
<evidence type="ECO:0000313" key="11">
    <source>
        <dbReference type="EMBL" id="CAH3182693.1"/>
    </source>
</evidence>
<evidence type="ECO:0000256" key="6">
    <source>
        <dbReference type="ARBA" id="ARBA00023170"/>
    </source>
</evidence>
<evidence type="ECO:0000256" key="1">
    <source>
        <dbReference type="ARBA" id="ARBA00004141"/>
    </source>
</evidence>
<evidence type="ECO:0000256" key="4">
    <source>
        <dbReference type="ARBA" id="ARBA00023040"/>
    </source>
</evidence>
<dbReference type="CDD" id="cd00637">
    <property type="entry name" value="7tm_classA_rhodopsin-like"/>
    <property type="match status" value="2"/>
</dbReference>
<feature type="transmembrane region" description="Helical" evidence="9">
    <location>
        <begin position="522"/>
        <end position="543"/>
    </location>
</feature>
<feature type="domain" description="G-protein coupled receptors family 1 profile" evidence="10">
    <location>
        <begin position="1"/>
        <end position="246"/>
    </location>
</feature>
<feature type="transmembrane region" description="Helical" evidence="9">
    <location>
        <begin position="347"/>
        <end position="366"/>
    </location>
</feature>
<comment type="similarity">
    <text evidence="8">Belongs to the G-protein coupled receptor 1 family.</text>
</comment>
<feature type="transmembrane region" description="Helical" evidence="9">
    <location>
        <begin position="378"/>
        <end position="398"/>
    </location>
</feature>
<feature type="transmembrane region" description="Helical" evidence="9">
    <location>
        <begin position="187"/>
        <end position="209"/>
    </location>
</feature>
<keyword evidence="5 9" id="KW-0472">Membrane</keyword>
<organism evidence="11 12">
    <name type="scientific">Porites lobata</name>
    <dbReference type="NCBI Taxonomy" id="104759"/>
    <lineage>
        <taxon>Eukaryota</taxon>
        <taxon>Metazoa</taxon>
        <taxon>Cnidaria</taxon>
        <taxon>Anthozoa</taxon>
        <taxon>Hexacorallia</taxon>
        <taxon>Scleractinia</taxon>
        <taxon>Fungiina</taxon>
        <taxon>Poritidae</taxon>
        <taxon>Porites</taxon>
    </lineage>
</organism>
<keyword evidence="2 8" id="KW-0812">Transmembrane</keyword>
<feature type="transmembrane region" description="Helical" evidence="9">
    <location>
        <begin position="427"/>
        <end position="452"/>
    </location>
</feature>
<keyword evidence="4 8" id="KW-0297">G-protein coupled receptor</keyword>
<dbReference type="SUPFAM" id="SSF81321">
    <property type="entry name" value="Family A G protein-coupled receptor-like"/>
    <property type="match status" value="2"/>
</dbReference>
<name>A0ABN8RUA4_9CNID</name>
<feature type="transmembrane region" description="Helical" evidence="9">
    <location>
        <begin position="83"/>
        <end position="104"/>
    </location>
</feature>
<evidence type="ECO:0000256" key="2">
    <source>
        <dbReference type="ARBA" id="ARBA00022692"/>
    </source>
</evidence>
<dbReference type="Pfam" id="PF00001">
    <property type="entry name" value="7tm_1"/>
    <property type="match status" value="2"/>
</dbReference>
<feature type="transmembrane region" description="Helical" evidence="9">
    <location>
        <begin position="262"/>
        <end position="284"/>
    </location>
</feature>
<keyword evidence="6 8" id="KW-0675">Receptor</keyword>
<feature type="transmembrane region" description="Helical" evidence="9">
    <location>
        <begin position="481"/>
        <end position="502"/>
    </location>
</feature>
<dbReference type="PRINTS" id="PR00237">
    <property type="entry name" value="GPCRRHODOPSN"/>
</dbReference>
<dbReference type="Proteomes" id="UP001159405">
    <property type="component" value="Unassembled WGS sequence"/>
</dbReference>
<reference evidence="11 12" key="1">
    <citation type="submission" date="2022-05" db="EMBL/GenBank/DDBJ databases">
        <authorList>
            <consortium name="Genoscope - CEA"/>
            <person name="William W."/>
        </authorList>
    </citation>
    <scope>NUCLEOTIDE SEQUENCE [LARGE SCALE GENOMIC DNA]</scope>
</reference>
<comment type="subcellular location">
    <subcellularLocation>
        <location evidence="1">Membrane</location>
        <topology evidence="1">Multi-pass membrane protein</topology>
    </subcellularLocation>
</comment>